<evidence type="ECO:0000313" key="4">
    <source>
        <dbReference type="Proteomes" id="UP000824101"/>
    </source>
</evidence>
<feature type="signal peptide" evidence="2">
    <location>
        <begin position="1"/>
        <end position="28"/>
    </location>
</feature>
<dbReference type="PROSITE" id="PS51257">
    <property type="entry name" value="PROKAR_LIPOPROTEIN"/>
    <property type="match status" value="1"/>
</dbReference>
<keyword evidence="2" id="KW-0732">Signal</keyword>
<evidence type="ECO:0000256" key="1">
    <source>
        <dbReference type="SAM" id="Coils"/>
    </source>
</evidence>
<evidence type="ECO:0000313" key="3">
    <source>
        <dbReference type="EMBL" id="HIZ80188.1"/>
    </source>
</evidence>
<dbReference type="EMBL" id="DXBC01000166">
    <property type="protein sequence ID" value="HIZ80188.1"/>
    <property type="molecule type" value="Genomic_DNA"/>
</dbReference>
<evidence type="ECO:0000256" key="2">
    <source>
        <dbReference type="SAM" id="SignalP"/>
    </source>
</evidence>
<reference evidence="3" key="2">
    <citation type="submission" date="2021-04" db="EMBL/GenBank/DDBJ databases">
        <authorList>
            <person name="Gilroy R."/>
        </authorList>
    </citation>
    <scope>NUCLEOTIDE SEQUENCE</scope>
    <source>
        <strain evidence="3">ChiBcec1-1093</strain>
    </source>
</reference>
<name>A0A9D2GI47_9FIRM</name>
<comment type="caution">
    <text evidence="3">The sequence shown here is derived from an EMBL/GenBank/DDBJ whole genome shotgun (WGS) entry which is preliminary data.</text>
</comment>
<feature type="coiled-coil region" evidence="1">
    <location>
        <begin position="222"/>
        <end position="249"/>
    </location>
</feature>
<gene>
    <name evidence="3" type="ORF">IAA17_10420</name>
</gene>
<feature type="chain" id="PRO_5039248688" description="Lipoprotein" evidence="2">
    <location>
        <begin position="29"/>
        <end position="260"/>
    </location>
</feature>
<keyword evidence="1" id="KW-0175">Coiled coil</keyword>
<dbReference type="Proteomes" id="UP000824101">
    <property type="component" value="Unassembled WGS sequence"/>
</dbReference>
<sequence length="260" mass="29468">MEKRGCRGGTAVWKLTALSLGLAAAVSASGCSGGRDVGYRKLVDDFAAVTLAQDQDSAAYDQALAAVGAYLEDSGEETLSAARRAVTETRIQMEEDGAALTPYELDEDLAAVLEDYGLDPEEYVINADMRAGYLSGYAESLKNLEFYLEHESADQESVTRPALEFLYDFRRDYQECTRGFCFYGINYWFAGWEGEALDYVRSQVTDRLRSFVTEESVWEDSREGVERKLDLYLRRMEECQQEFQEYLGEAQEDLYRLEQE</sequence>
<evidence type="ECO:0008006" key="5">
    <source>
        <dbReference type="Google" id="ProtNLM"/>
    </source>
</evidence>
<accession>A0A9D2GI47</accession>
<reference evidence="3" key="1">
    <citation type="journal article" date="2021" name="PeerJ">
        <title>Extensive microbial diversity within the chicken gut microbiome revealed by metagenomics and culture.</title>
        <authorList>
            <person name="Gilroy R."/>
            <person name="Ravi A."/>
            <person name="Getino M."/>
            <person name="Pursley I."/>
            <person name="Horton D.L."/>
            <person name="Alikhan N.F."/>
            <person name="Baker D."/>
            <person name="Gharbi K."/>
            <person name="Hall N."/>
            <person name="Watson M."/>
            <person name="Adriaenssens E.M."/>
            <person name="Foster-Nyarko E."/>
            <person name="Jarju S."/>
            <person name="Secka A."/>
            <person name="Antonio M."/>
            <person name="Oren A."/>
            <person name="Chaudhuri R.R."/>
            <person name="La Ragione R."/>
            <person name="Hildebrand F."/>
            <person name="Pallen M.J."/>
        </authorList>
    </citation>
    <scope>NUCLEOTIDE SEQUENCE</scope>
    <source>
        <strain evidence="3">ChiBcec1-1093</strain>
    </source>
</reference>
<protein>
    <recommendedName>
        <fullName evidence="5">Lipoprotein</fullName>
    </recommendedName>
</protein>
<dbReference type="AlphaFoldDB" id="A0A9D2GI47"/>
<proteinExistence type="predicted"/>
<organism evidence="3 4">
    <name type="scientific">Candidatus Lachnoclostridium stercorigallinarum</name>
    <dbReference type="NCBI Taxonomy" id="2838634"/>
    <lineage>
        <taxon>Bacteria</taxon>
        <taxon>Bacillati</taxon>
        <taxon>Bacillota</taxon>
        <taxon>Clostridia</taxon>
        <taxon>Lachnospirales</taxon>
        <taxon>Lachnospiraceae</taxon>
    </lineage>
</organism>